<dbReference type="InterPro" id="IPR014044">
    <property type="entry name" value="CAP_dom"/>
</dbReference>
<gene>
    <name evidence="3" type="ORF">DSM112329_00531</name>
</gene>
<accession>A0AAU7APY6</accession>
<organism evidence="3">
    <name type="scientific">Paraconexibacter sp. AEG42_29</name>
    <dbReference type="NCBI Taxonomy" id="2997339"/>
    <lineage>
        <taxon>Bacteria</taxon>
        <taxon>Bacillati</taxon>
        <taxon>Actinomycetota</taxon>
        <taxon>Thermoleophilia</taxon>
        <taxon>Solirubrobacterales</taxon>
        <taxon>Paraconexibacteraceae</taxon>
        <taxon>Paraconexibacter</taxon>
    </lineage>
</organism>
<proteinExistence type="predicted"/>
<protein>
    <recommendedName>
        <fullName evidence="2">SCP domain-containing protein</fullName>
    </recommendedName>
</protein>
<dbReference type="Gene3D" id="3.40.33.10">
    <property type="entry name" value="CAP"/>
    <property type="match status" value="1"/>
</dbReference>
<keyword evidence="1" id="KW-0732">Signal</keyword>
<evidence type="ECO:0000256" key="1">
    <source>
        <dbReference type="SAM" id="SignalP"/>
    </source>
</evidence>
<dbReference type="AlphaFoldDB" id="A0AAU7APY6"/>
<evidence type="ECO:0000313" key="3">
    <source>
        <dbReference type="EMBL" id="XAY03711.1"/>
    </source>
</evidence>
<feature type="chain" id="PRO_5043369263" description="SCP domain-containing protein" evidence="1">
    <location>
        <begin position="26"/>
        <end position="463"/>
    </location>
</feature>
<dbReference type="KEGG" id="parq:DSM112329_00531"/>
<dbReference type="EMBL" id="CP114014">
    <property type="protein sequence ID" value="XAY03711.1"/>
    <property type="molecule type" value="Genomic_DNA"/>
</dbReference>
<dbReference type="Pfam" id="PF00188">
    <property type="entry name" value="CAP"/>
    <property type="match status" value="1"/>
</dbReference>
<sequence>MSLGWKRVAIATGAAVLLAAGSARAEGPPDRATAVADWDAQKADEQIRSGWTGSESGCVVGSESQESIDATLRSLNRFRRYAGVGPVRFDPDLNRKALAAALMSQAAGVGDHDPAPSAPCYSAAGRDGAANSNISADYKPDGITGGDAMTSLIEDPFHAKLGLDAGRTVMGTGTASSFSALYVGFPKTTAKLPPRRANAFPGPGWIPWPWAISRTWYVAIGSDPSTVDISKAKVTMTIDGKPLPAERHAGDGLETAYAGRYLSWNPGLRDSAGRENGVTEADHVIHVDIKGVTVAGQPLPIAYTVCALQRPIGLSDRYVPPGPVDRCGETPTVGLGDNGTVAVPGPVTPGPGAAPGNPALAAVVPRFVRAPGLRRLLRTGAKGPIGPRVKVGTRLAVAAPLSHGRLVAYRWRRNGSVIVGETRPTYLVRSYDKGFRINVQVTAAPTSGAPVARRSTASVRVRG</sequence>
<feature type="domain" description="SCP" evidence="2">
    <location>
        <begin position="73"/>
        <end position="177"/>
    </location>
</feature>
<evidence type="ECO:0000259" key="2">
    <source>
        <dbReference type="Pfam" id="PF00188"/>
    </source>
</evidence>
<feature type="signal peptide" evidence="1">
    <location>
        <begin position="1"/>
        <end position="25"/>
    </location>
</feature>
<name>A0AAU7APY6_9ACTN</name>
<dbReference type="InterPro" id="IPR035940">
    <property type="entry name" value="CAP_sf"/>
</dbReference>
<reference evidence="3" key="1">
    <citation type="submission" date="2022-12" db="EMBL/GenBank/DDBJ databases">
        <title>Paraconexibacter alkalitolerans sp. nov. and Baekduia alba sp. nov., isolated from soil and emended description of the genera Paraconexibacter (Chun et al., 2020) and Baekduia (An et al., 2020).</title>
        <authorList>
            <person name="Vieira S."/>
            <person name="Huber K.J."/>
            <person name="Geppert A."/>
            <person name="Wolf J."/>
            <person name="Neumann-Schaal M."/>
            <person name="Muesken M."/>
            <person name="Overmann J."/>
        </authorList>
    </citation>
    <scope>NUCLEOTIDE SEQUENCE</scope>
    <source>
        <strain evidence="3">AEG42_29</strain>
    </source>
</reference>
<dbReference type="RefSeq" id="WP_354700264.1">
    <property type="nucleotide sequence ID" value="NZ_CP114014.1"/>
</dbReference>